<name>A0AAV2VJ66_9VIBR</name>
<dbReference type="Proteomes" id="UP000018211">
    <property type="component" value="Unassembled WGS sequence"/>
</dbReference>
<sequence>MAAEFWFNDSGTQRKSKEVYFNDGGTLRKAKEIWYNDNGNLRKVFSAGFSFTPTFVDESSNIRPWEQVFKAYNSTQSGGSNQLIVDNPLGDARRLRLRWFNIVAWKTSPSATYYDRASNIHIIFSTMNSTAQVKVNNHSGLVLTTGSVTTTLKWRADNNGYDLSWITDNYTRSVEVKKFVDIIMTPQEFSISAS</sequence>
<proteinExistence type="predicted"/>
<accession>A0AAV2VJ66</accession>
<organism evidence="1 2">
    <name type="scientific">Vibrio nigripulchritudo SOn1</name>
    <dbReference type="NCBI Taxonomy" id="1238450"/>
    <lineage>
        <taxon>Bacteria</taxon>
        <taxon>Pseudomonadati</taxon>
        <taxon>Pseudomonadota</taxon>
        <taxon>Gammaproteobacteria</taxon>
        <taxon>Vibrionales</taxon>
        <taxon>Vibrionaceae</taxon>
        <taxon>Vibrio</taxon>
    </lineage>
</organism>
<evidence type="ECO:0000313" key="2">
    <source>
        <dbReference type="Proteomes" id="UP000018211"/>
    </source>
</evidence>
<dbReference type="EMBL" id="CAOF01000023">
    <property type="protein sequence ID" value="CCO44683.1"/>
    <property type="molecule type" value="Genomic_DNA"/>
</dbReference>
<reference evidence="1 2" key="1">
    <citation type="journal article" date="2013" name="ISME J.">
        <title>Comparative genomics of pathogenic lineages of Vibrio nigripulchritudo identifies virulence-associated traits.</title>
        <authorList>
            <person name="Goudenege D."/>
            <person name="Labreuche Y."/>
            <person name="Krin E."/>
            <person name="Ansquer D."/>
            <person name="Mangenot S."/>
            <person name="Calteau A."/>
            <person name="Medigue C."/>
            <person name="Mazel D."/>
            <person name="Polz M.F."/>
            <person name="Le Roux F."/>
        </authorList>
    </citation>
    <scope>NUCLEOTIDE SEQUENCE [LARGE SCALE GENOMIC DNA]</scope>
    <source>
        <strain evidence="1 2">SOn1</strain>
    </source>
</reference>
<dbReference type="AlphaFoldDB" id="A0AAV2VJ66"/>
<protein>
    <submittedName>
        <fullName evidence="1">Uncharacterized protein</fullName>
    </submittedName>
</protein>
<comment type="caution">
    <text evidence="1">The sequence shown here is derived from an EMBL/GenBank/DDBJ whole genome shotgun (WGS) entry which is preliminary data.</text>
</comment>
<evidence type="ECO:0000313" key="1">
    <source>
        <dbReference type="EMBL" id="CCO44683.1"/>
    </source>
</evidence>
<gene>
    <name evidence="1" type="ORF">VIBNISOn1_1190028</name>
</gene>
<dbReference type="RefSeq" id="WP_022610450.1">
    <property type="nucleotide sequence ID" value="NZ_LK391965.1"/>
</dbReference>